<reference evidence="1 2" key="1">
    <citation type="submission" date="2019-02" db="EMBL/GenBank/DDBJ databases">
        <title>Deep-cultivation of Planctomycetes and their phenomic and genomic characterization uncovers novel biology.</title>
        <authorList>
            <person name="Wiegand S."/>
            <person name="Jogler M."/>
            <person name="Boedeker C."/>
            <person name="Pinto D."/>
            <person name="Vollmers J."/>
            <person name="Rivas-Marin E."/>
            <person name="Kohn T."/>
            <person name="Peeters S.H."/>
            <person name="Heuer A."/>
            <person name="Rast P."/>
            <person name="Oberbeckmann S."/>
            <person name="Bunk B."/>
            <person name="Jeske O."/>
            <person name="Meyerdierks A."/>
            <person name="Storesund J.E."/>
            <person name="Kallscheuer N."/>
            <person name="Luecker S."/>
            <person name="Lage O.M."/>
            <person name="Pohl T."/>
            <person name="Merkel B.J."/>
            <person name="Hornburger P."/>
            <person name="Mueller R.-W."/>
            <person name="Bruemmer F."/>
            <person name="Labrenz M."/>
            <person name="Spormann A.M."/>
            <person name="Op Den Camp H."/>
            <person name="Overmann J."/>
            <person name="Amann R."/>
            <person name="Jetten M.S.M."/>
            <person name="Mascher T."/>
            <person name="Medema M.H."/>
            <person name="Devos D.P."/>
            <person name="Kaster A.-K."/>
            <person name="Ovreas L."/>
            <person name="Rohde M."/>
            <person name="Galperin M.Y."/>
            <person name="Jogler C."/>
        </authorList>
    </citation>
    <scope>NUCLEOTIDE SEQUENCE [LARGE SCALE GENOMIC DNA]</scope>
    <source>
        <strain evidence="1 2">CA13</strain>
    </source>
</reference>
<accession>A0A5C5ZDJ1</accession>
<gene>
    <name evidence="1" type="ORF">CA13_63820</name>
</gene>
<keyword evidence="2" id="KW-1185">Reference proteome</keyword>
<dbReference type="Proteomes" id="UP000315010">
    <property type="component" value="Unassembled WGS sequence"/>
</dbReference>
<comment type="caution">
    <text evidence="1">The sequence shown here is derived from an EMBL/GenBank/DDBJ whole genome shotgun (WGS) entry which is preliminary data.</text>
</comment>
<organism evidence="1 2">
    <name type="scientific">Novipirellula herctigrandis</name>
    <dbReference type="NCBI Taxonomy" id="2527986"/>
    <lineage>
        <taxon>Bacteria</taxon>
        <taxon>Pseudomonadati</taxon>
        <taxon>Planctomycetota</taxon>
        <taxon>Planctomycetia</taxon>
        <taxon>Pirellulales</taxon>
        <taxon>Pirellulaceae</taxon>
        <taxon>Novipirellula</taxon>
    </lineage>
</organism>
<proteinExistence type="predicted"/>
<protein>
    <submittedName>
        <fullName evidence="1">Uncharacterized protein</fullName>
    </submittedName>
</protein>
<dbReference type="EMBL" id="SJPJ01000001">
    <property type="protein sequence ID" value="TWT84901.1"/>
    <property type="molecule type" value="Genomic_DNA"/>
</dbReference>
<sequence length="123" mass="13918">MPTTKRPNEVGRTEGALRMHLVKAMRRQNSVSIHPDGCTHFSERFTTDWKTTHSTSSAWAECQLLALDHLPVLVRHHGKAWPIGTLPTNAPFAFASPQHRYCNSMAPLFPTAEERSKIRSQSR</sequence>
<dbReference type="AlphaFoldDB" id="A0A5C5ZDJ1"/>
<evidence type="ECO:0000313" key="2">
    <source>
        <dbReference type="Proteomes" id="UP000315010"/>
    </source>
</evidence>
<name>A0A5C5ZDJ1_9BACT</name>
<evidence type="ECO:0000313" key="1">
    <source>
        <dbReference type="EMBL" id="TWT84901.1"/>
    </source>
</evidence>